<dbReference type="Proteomes" id="UP000006727">
    <property type="component" value="Chromosome 7"/>
</dbReference>
<reference evidence="2" key="3">
    <citation type="submission" date="2020-12" db="UniProtKB">
        <authorList>
            <consortium name="EnsemblPlants"/>
        </authorList>
    </citation>
    <scope>IDENTIFICATION</scope>
</reference>
<dbReference type="Gramene" id="Pp3c7_3840V3.2">
    <property type="protein sequence ID" value="PAC:32923438.CDS.1"/>
    <property type="gene ID" value="Pp3c7_3840"/>
</dbReference>
<dbReference type="AlphaFoldDB" id="A0A2K1KA92"/>
<dbReference type="EnsemblPlants" id="Pp3c7_3840V3.2">
    <property type="protein sequence ID" value="PAC:32923438.CDS.1"/>
    <property type="gene ID" value="Pp3c7_3840"/>
</dbReference>
<proteinExistence type="predicted"/>
<dbReference type="EMBL" id="ABEU02000007">
    <property type="protein sequence ID" value="PNR50692.1"/>
    <property type="molecule type" value="Genomic_DNA"/>
</dbReference>
<name>A0A2K1KA92_PHYPA</name>
<keyword evidence="3" id="KW-1185">Reference proteome</keyword>
<gene>
    <name evidence="1" type="ORF">PHYPA_009878</name>
</gene>
<sequence length="124" mass="14967">MNNLQLTYLIITKKILLYFKSILNHEIFYLSKDTKRLHTYTNIDWIRDIDTCKIRLGMLYKLRLVLIGWLSKLQLSIIFLLIKIEYYVLFKAAYDVTYFCKFFKELYLNNKDSISLLYNNVSSI</sequence>
<dbReference type="InParanoid" id="A0A2K1KA92"/>
<evidence type="ECO:0000313" key="1">
    <source>
        <dbReference type="EMBL" id="PNR50692.1"/>
    </source>
</evidence>
<evidence type="ECO:0008006" key="4">
    <source>
        <dbReference type="Google" id="ProtNLM"/>
    </source>
</evidence>
<dbReference type="PaxDb" id="3218-PP1S136_24V6.1"/>
<accession>A0A2K1KA92</accession>
<organism evidence="1">
    <name type="scientific">Physcomitrium patens</name>
    <name type="common">Spreading-leaved earth moss</name>
    <name type="synonym">Physcomitrella patens</name>
    <dbReference type="NCBI Taxonomy" id="3218"/>
    <lineage>
        <taxon>Eukaryota</taxon>
        <taxon>Viridiplantae</taxon>
        <taxon>Streptophyta</taxon>
        <taxon>Embryophyta</taxon>
        <taxon>Bryophyta</taxon>
        <taxon>Bryophytina</taxon>
        <taxon>Bryopsida</taxon>
        <taxon>Funariidae</taxon>
        <taxon>Funariales</taxon>
        <taxon>Funariaceae</taxon>
        <taxon>Physcomitrium</taxon>
    </lineage>
</organism>
<dbReference type="EnsemblPlants" id="Pp3c7_3840V3.1">
    <property type="protein sequence ID" value="PAC:32923437.CDS.1"/>
    <property type="gene ID" value="Pp3c7_3840"/>
</dbReference>
<evidence type="ECO:0000313" key="2">
    <source>
        <dbReference type="EnsemblPlants" id="PAC:32923437.CDS.1"/>
    </source>
</evidence>
<reference evidence="1 3" key="1">
    <citation type="journal article" date="2008" name="Science">
        <title>The Physcomitrella genome reveals evolutionary insights into the conquest of land by plants.</title>
        <authorList>
            <person name="Rensing S."/>
            <person name="Lang D."/>
            <person name="Zimmer A."/>
            <person name="Terry A."/>
            <person name="Salamov A."/>
            <person name="Shapiro H."/>
            <person name="Nishiyama T."/>
            <person name="Perroud P.-F."/>
            <person name="Lindquist E."/>
            <person name="Kamisugi Y."/>
            <person name="Tanahashi T."/>
            <person name="Sakakibara K."/>
            <person name="Fujita T."/>
            <person name="Oishi K."/>
            <person name="Shin-I T."/>
            <person name="Kuroki Y."/>
            <person name="Toyoda A."/>
            <person name="Suzuki Y."/>
            <person name="Hashimoto A."/>
            <person name="Yamaguchi K."/>
            <person name="Sugano A."/>
            <person name="Kohara Y."/>
            <person name="Fujiyama A."/>
            <person name="Anterola A."/>
            <person name="Aoki S."/>
            <person name="Ashton N."/>
            <person name="Barbazuk W.B."/>
            <person name="Barker E."/>
            <person name="Bennetzen J."/>
            <person name="Bezanilla M."/>
            <person name="Blankenship R."/>
            <person name="Cho S.H."/>
            <person name="Dutcher S."/>
            <person name="Estelle M."/>
            <person name="Fawcett J.A."/>
            <person name="Gundlach H."/>
            <person name="Hanada K."/>
            <person name="Heyl A."/>
            <person name="Hicks K.A."/>
            <person name="Hugh J."/>
            <person name="Lohr M."/>
            <person name="Mayer K."/>
            <person name="Melkozernov A."/>
            <person name="Murata T."/>
            <person name="Nelson D."/>
            <person name="Pils B."/>
            <person name="Prigge M."/>
            <person name="Reiss B."/>
            <person name="Renner T."/>
            <person name="Rombauts S."/>
            <person name="Rushton P."/>
            <person name="Sanderfoot A."/>
            <person name="Schween G."/>
            <person name="Shiu S.-H."/>
            <person name="Stueber K."/>
            <person name="Theodoulou F.L."/>
            <person name="Tu H."/>
            <person name="Van de Peer Y."/>
            <person name="Verrier P.J."/>
            <person name="Waters E."/>
            <person name="Wood A."/>
            <person name="Yang L."/>
            <person name="Cove D."/>
            <person name="Cuming A."/>
            <person name="Hasebe M."/>
            <person name="Lucas S."/>
            <person name="Mishler D.B."/>
            <person name="Reski R."/>
            <person name="Grigoriev I."/>
            <person name="Quatrano R.S."/>
            <person name="Boore J.L."/>
        </authorList>
    </citation>
    <scope>NUCLEOTIDE SEQUENCE [LARGE SCALE GENOMIC DNA]</scope>
    <source>
        <strain evidence="2 3">cv. Gransden 2004</strain>
    </source>
</reference>
<protein>
    <recommendedName>
        <fullName evidence="4">Reverse transcriptase Ty1/copia-type domain-containing protein</fullName>
    </recommendedName>
</protein>
<dbReference type="Gramene" id="Pp3c7_3840V3.1">
    <property type="protein sequence ID" value="PAC:32923437.CDS.1"/>
    <property type="gene ID" value="Pp3c7_3840"/>
</dbReference>
<reference evidence="1 3" key="2">
    <citation type="journal article" date="2018" name="Plant J.">
        <title>The Physcomitrella patens chromosome-scale assembly reveals moss genome structure and evolution.</title>
        <authorList>
            <person name="Lang D."/>
            <person name="Ullrich K.K."/>
            <person name="Murat F."/>
            <person name="Fuchs J."/>
            <person name="Jenkins J."/>
            <person name="Haas F.B."/>
            <person name="Piednoel M."/>
            <person name="Gundlach H."/>
            <person name="Van Bel M."/>
            <person name="Meyberg R."/>
            <person name="Vives C."/>
            <person name="Morata J."/>
            <person name="Symeonidi A."/>
            <person name="Hiss M."/>
            <person name="Muchero W."/>
            <person name="Kamisugi Y."/>
            <person name="Saleh O."/>
            <person name="Blanc G."/>
            <person name="Decker E.L."/>
            <person name="van Gessel N."/>
            <person name="Grimwood J."/>
            <person name="Hayes R.D."/>
            <person name="Graham S.W."/>
            <person name="Gunter L.E."/>
            <person name="McDaniel S.F."/>
            <person name="Hoernstein S.N.W."/>
            <person name="Larsson A."/>
            <person name="Li F.W."/>
            <person name="Perroud P.F."/>
            <person name="Phillips J."/>
            <person name="Ranjan P."/>
            <person name="Rokshar D.S."/>
            <person name="Rothfels C.J."/>
            <person name="Schneider L."/>
            <person name="Shu S."/>
            <person name="Stevenson D.W."/>
            <person name="Thummler F."/>
            <person name="Tillich M."/>
            <person name="Villarreal Aguilar J.C."/>
            <person name="Widiez T."/>
            <person name="Wong G.K."/>
            <person name="Wymore A."/>
            <person name="Zhang Y."/>
            <person name="Zimmer A.D."/>
            <person name="Quatrano R.S."/>
            <person name="Mayer K.F.X."/>
            <person name="Goodstein D."/>
            <person name="Casacuberta J.M."/>
            <person name="Vandepoele K."/>
            <person name="Reski R."/>
            <person name="Cuming A.C."/>
            <person name="Tuskan G.A."/>
            <person name="Maumus F."/>
            <person name="Salse J."/>
            <person name="Schmutz J."/>
            <person name="Rensing S.A."/>
        </authorList>
    </citation>
    <scope>NUCLEOTIDE SEQUENCE [LARGE SCALE GENOMIC DNA]</scope>
    <source>
        <strain evidence="2 3">cv. Gransden 2004</strain>
    </source>
</reference>
<evidence type="ECO:0000313" key="3">
    <source>
        <dbReference type="Proteomes" id="UP000006727"/>
    </source>
</evidence>